<feature type="signal peptide" evidence="1">
    <location>
        <begin position="1"/>
        <end position="20"/>
    </location>
</feature>
<dbReference type="Proteomes" id="UP000823616">
    <property type="component" value="Unassembled WGS sequence"/>
</dbReference>
<evidence type="ECO:0008006" key="4">
    <source>
        <dbReference type="Google" id="ProtNLM"/>
    </source>
</evidence>
<reference evidence="2" key="1">
    <citation type="submission" date="2020-10" db="EMBL/GenBank/DDBJ databases">
        <authorList>
            <person name="Gilroy R."/>
        </authorList>
    </citation>
    <scope>NUCLEOTIDE SEQUENCE</scope>
    <source>
        <strain evidence="2">B3-4054</strain>
    </source>
</reference>
<gene>
    <name evidence="2" type="ORF">IAA96_03870</name>
</gene>
<accession>A0A9D9EMG5</accession>
<proteinExistence type="predicted"/>
<comment type="caution">
    <text evidence="2">The sequence shown here is derived from an EMBL/GenBank/DDBJ whole genome shotgun (WGS) entry which is preliminary data.</text>
</comment>
<dbReference type="InterPro" id="IPR038636">
    <property type="entry name" value="Wzi_sf"/>
</dbReference>
<dbReference type="AlphaFoldDB" id="A0A9D9EMG5"/>
<evidence type="ECO:0000256" key="1">
    <source>
        <dbReference type="SAM" id="SignalP"/>
    </source>
</evidence>
<sequence length="544" mass="60404">MLFLCLAAASAGFSPSFLSAQDGASSGFPRAQMLGLRTQGMEWQWLRRIQNGENPPTAVQTVSAAEAAFYGFTPETPDLEGRKVFLLPELRVQPFFTAWNGLDTARGSKDFALRRRLALDEEILAAGISFGSASFFGHIQFDLTADELVRKAGSSGSLGFWQPLEYGKWMTFPREGYISWAGSHLSVAAGRFPTGIGMGEENLILNGSAFWYDNVQLSWWSEKFKFFTMLGSSSSQLSTAEWEVQKKDWDNINNHDAATGADGSEGVTIPLKLFTYHRFEWKPFRRFGLGITEMQLIGGKAPDLFNLLPMSVWHNAYSAAVTNVMFQVDLWALPVDGLLVYGEFLLDDVQSFVESGASKPNCLAWELGALYTLPLDVPGWLFFISGEYTHAGQWTYTRWQPYLTMYQRQIASGGHSGLDTPLGHSEGGDVDTAGISFGAVTEAGGRIEFGYKYIRKGPVYLNEILNGDPLYYDYAEYDSTGALAAALNRPDKKSHCFLLEAVWPFAGHFEAAASLDLRWVQDTGHRAGENAWETIVKTGVLWHW</sequence>
<keyword evidence="1" id="KW-0732">Signal</keyword>
<evidence type="ECO:0000313" key="2">
    <source>
        <dbReference type="EMBL" id="MBO8450223.1"/>
    </source>
</evidence>
<dbReference type="EMBL" id="JADIMS010000060">
    <property type="protein sequence ID" value="MBO8450223.1"/>
    <property type="molecule type" value="Genomic_DNA"/>
</dbReference>
<protein>
    <recommendedName>
        <fullName evidence="4">Capsule assembly Wzi family protein</fullName>
    </recommendedName>
</protein>
<feature type="chain" id="PRO_5038979528" description="Capsule assembly Wzi family protein" evidence="1">
    <location>
        <begin position="21"/>
        <end position="544"/>
    </location>
</feature>
<organism evidence="2 3">
    <name type="scientific">Candidatus Avitreponema avistercoris</name>
    <dbReference type="NCBI Taxonomy" id="2840705"/>
    <lineage>
        <taxon>Bacteria</taxon>
        <taxon>Pseudomonadati</taxon>
        <taxon>Spirochaetota</taxon>
        <taxon>Spirochaetia</taxon>
        <taxon>Spirochaetales</taxon>
        <taxon>Candidatus Avitreponema</taxon>
    </lineage>
</organism>
<reference evidence="2" key="2">
    <citation type="journal article" date="2021" name="PeerJ">
        <title>Extensive microbial diversity within the chicken gut microbiome revealed by metagenomics and culture.</title>
        <authorList>
            <person name="Gilroy R."/>
            <person name="Ravi A."/>
            <person name="Getino M."/>
            <person name="Pursley I."/>
            <person name="Horton D.L."/>
            <person name="Alikhan N.F."/>
            <person name="Baker D."/>
            <person name="Gharbi K."/>
            <person name="Hall N."/>
            <person name="Watson M."/>
            <person name="Adriaenssens E.M."/>
            <person name="Foster-Nyarko E."/>
            <person name="Jarju S."/>
            <person name="Secka A."/>
            <person name="Antonio M."/>
            <person name="Oren A."/>
            <person name="Chaudhuri R.R."/>
            <person name="La Ragione R."/>
            <person name="Hildebrand F."/>
            <person name="Pallen M.J."/>
        </authorList>
    </citation>
    <scope>NUCLEOTIDE SEQUENCE</scope>
    <source>
        <strain evidence="2">B3-4054</strain>
    </source>
</reference>
<dbReference type="Gene3D" id="2.40.160.130">
    <property type="entry name" value="Capsule assembly protein Wzi"/>
    <property type="match status" value="1"/>
</dbReference>
<evidence type="ECO:0000313" key="3">
    <source>
        <dbReference type="Proteomes" id="UP000823616"/>
    </source>
</evidence>
<name>A0A9D9EMG5_9SPIR</name>